<name>A0A9P6CIX8_9AGAR</name>
<keyword evidence="2" id="KW-1185">Reference proteome</keyword>
<gene>
    <name evidence="1" type="ORF">BDZ94DRAFT_588103</name>
</gene>
<reference evidence="1" key="1">
    <citation type="submission" date="2020-11" db="EMBL/GenBank/DDBJ databases">
        <authorList>
            <consortium name="DOE Joint Genome Institute"/>
            <person name="Ahrendt S."/>
            <person name="Riley R."/>
            <person name="Andreopoulos W."/>
            <person name="Labutti K."/>
            <person name="Pangilinan J."/>
            <person name="Ruiz-Duenas F.J."/>
            <person name="Barrasa J.M."/>
            <person name="Sanchez-Garcia M."/>
            <person name="Camarero S."/>
            <person name="Miyauchi S."/>
            <person name="Serrano A."/>
            <person name="Linde D."/>
            <person name="Babiker R."/>
            <person name="Drula E."/>
            <person name="Ayuso-Fernandez I."/>
            <person name="Pacheco R."/>
            <person name="Padilla G."/>
            <person name="Ferreira P."/>
            <person name="Barriuso J."/>
            <person name="Kellner H."/>
            <person name="Castanera R."/>
            <person name="Alfaro M."/>
            <person name="Ramirez L."/>
            <person name="Pisabarro A.G."/>
            <person name="Kuo A."/>
            <person name="Tritt A."/>
            <person name="Lipzen A."/>
            <person name="He G."/>
            <person name="Yan M."/>
            <person name="Ng V."/>
            <person name="Cullen D."/>
            <person name="Martin F."/>
            <person name="Rosso M.-N."/>
            <person name="Henrissat B."/>
            <person name="Hibbett D."/>
            <person name="Martinez A.T."/>
            <person name="Grigoriev I.V."/>
        </authorList>
    </citation>
    <scope>NUCLEOTIDE SEQUENCE</scope>
    <source>
        <strain evidence="1">CBS 247.69</strain>
    </source>
</reference>
<dbReference type="EMBL" id="MU150259">
    <property type="protein sequence ID" value="KAF9463750.1"/>
    <property type="molecule type" value="Genomic_DNA"/>
</dbReference>
<protein>
    <submittedName>
        <fullName evidence="1">Uncharacterized protein</fullName>
    </submittedName>
</protein>
<organism evidence="1 2">
    <name type="scientific">Collybia nuda</name>
    <dbReference type="NCBI Taxonomy" id="64659"/>
    <lineage>
        <taxon>Eukaryota</taxon>
        <taxon>Fungi</taxon>
        <taxon>Dikarya</taxon>
        <taxon>Basidiomycota</taxon>
        <taxon>Agaricomycotina</taxon>
        <taxon>Agaricomycetes</taxon>
        <taxon>Agaricomycetidae</taxon>
        <taxon>Agaricales</taxon>
        <taxon>Tricholomatineae</taxon>
        <taxon>Clitocybaceae</taxon>
        <taxon>Collybia</taxon>
    </lineage>
</organism>
<dbReference type="Proteomes" id="UP000807353">
    <property type="component" value="Unassembled WGS sequence"/>
</dbReference>
<dbReference type="AlphaFoldDB" id="A0A9P6CIX8"/>
<accession>A0A9P6CIX8</accession>
<comment type="caution">
    <text evidence="1">The sequence shown here is derived from an EMBL/GenBank/DDBJ whole genome shotgun (WGS) entry which is preliminary data.</text>
</comment>
<evidence type="ECO:0000313" key="1">
    <source>
        <dbReference type="EMBL" id="KAF9463750.1"/>
    </source>
</evidence>
<proteinExistence type="predicted"/>
<sequence length="192" mass="21457">MLKIPSKNTYCCQESIHTIRSTLVAHWMVVKQVPDMWLVPTTRRYSSSPVDVGSRTGLFIAQTSQYHHARPPATIDTGGKDLMMVFVQRACRTPSRRSPGTRSDIGLKGVHGCQDCLPQSGPVDQKLTSTAMVKHLIMNVLVGRCAEGAWRSLLWSSGAKGSFELLRIFFLKSFDGLLHIRALLIEHHVMTR</sequence>
<evidence type="ECO:0000313" key="2">
    <source>
        <dbReference type="Proteomes" id="UP000807353"/>
    </source>
</evidence>